<keyword evidence="3" id="KW-1185">Reference proteome</keyword>
<dbReference type="Pfam" id="PF00903">
    <property type="entry name" value="Glyoxalase"/>
    <property type="match status" value="2"/>
</dbReference>
<protein>
    <submittedName>
        <fullName evidence="2">VOC family protein</fullName>
    </submittedName>
</protein>
<dbReference type="Gene3D" id="3.10.180.10">
    <property type="entry name" value="2,3-Dihydroxybiphenyl 1,2-Dioxygenase, domain 1"/>
    <property type="match status" value="2"/>
</dbReference>
<gene>
    <name evidence="2" type="ORF">GCM10025789_30490</name>
</gene>
<reference evidence="3" key="1">
    <citation type="journal article" date="2019" name="Int. J. Syst. Evol. Microbiol.">
        <title>The Global Catalogue of Microorganisms (GCM) 10K type strain sequencing project: providing services to taxonomists for standard genome sequencing and annotation.</title>
        <authorList>
            <consortium name="The Broad Institute Genomics Platform"/>
            <consortium name="The Broad Institute Genome Sequencing Center for Infectious Disease"/>
            <person name="Wu L."/>
            <person name="Ma J."/>
        </authorList>
    </citation>
    <scope>NUCLEOTIDE SEQUENCE [LARGE SCALE GENOMIC DNA]</scope>
    <source>
        <strain evidence="3">JCM 19125</strain>
    </source>
</reference>
<dbReference type="RefSeq" id="WP_345584410.1">
    <property type="nucleotide sequence ID" value="NZ_BAABLV010000051.1"/>
</dbReference>
<name>A0ABP9FN97_9ACTN</name>
<evidence type="ECO:0000259" key="1">
    <source>
        <dbReference type="PROSITE" id="PS51819"/>
    </source>
</evidence>
<proteinExistence type="predicted"/>
<feature type="domain" description="VOC" evidence="1">
    <location>
        <begin position="8"/>
        <end position="121"/>
    </location>
</feature>
<dbReference type="PANTHER" id="PTHR33993:SF10">
    <property type="entry name" value="CONSERVED PROTEIN"/>
    <property type="match status" value="1"/>
</dbReference>
<feature type="domain" description="VOC" evidence="1">
    <location>
        <begin position="134"/>
        <end position="251"/>
    </location>
</feature>
<comment type="caution">
    <text evidence="2">The sequence shown here is derived from an EMBL/GenBank/DDBJ whole genome shotgun (WGS) entry which is preliminary data.</text>
</comment>
<dbReference type="InterPro" id="IPR052164">
    <property type="entry name" value="Anthracycline_SecMetBiosynth"/>
</dbReference>
<dbReference type="Proteomes" id="UP001501521">
    <property type="component" value="Unassembled WGS sequence"/>
</dbReference>
<dbReference type="InterPro" id="IPR004360">
    <property type="entry name" value="Glyas_Fos-R_dOase_dom"/>
</dbReference>
<accession>A0ABP9FN97</accession>
<sequence length="251" mass="27535">MTDRPQGAPVWVELYAPDLEQAKAFYGGLFGWQLHNSGEEYGGYHMIMLGDDVVGGAMRSQDGMGVPSWCVYLGTKDIRTLAERAKQAGGEIHVEPMEVGDQGSMAFLSDSTGAALGAWQSDTVRIQATDRPGAPVWFELMTGNYDEALRFYREVFEWDVQPMGEQGVEYQYSTNGGGDDAVAGVCDASPFIPSKVPTSYWRVYFSVDETDAAIERIRELGGRLVDGPMESPYGRIATVEDDQGIQFQIVG</sequence>
<evidence type="ECO:0000313" key="3">
    <source>
        <dbReference type="Proteomes" id="UP001501521"/>
    </source>
</evidence>
<dbReference type="InterPro" id="IPR029068">
    <property type="entry name" value="Glyas_Bleomycin-R_OHBP_Dase"/>
</dbReference>
<organism evidence="2 3">
    <name type="scientific">Tessaracoccus lubricantis</name>
    <dbReference type="NCBI Taxonomy" id="545543"/>
    <lineage>
        <taxon>Bacteria</taxon>
        <taxon>Bacillati</taxon>
        <taxon>Actinomycetota</taxon>
        <taxon>Actinomycetes</taxon>
        <taxon>Propionibacteriales</taxon>
        <taxon>Propionibacteriaceae</taxon>
        <taxon>Tessaracoccus</taxon>
    </lineage>
</organism>
<dbReference type="PROSITE" id="PS51819">
    <property type="entry name" value="VOC"/>
    <property type="match status" value="2"/>
</dbReference>
<dbReference type="SUPFAM" id="SSF54593">
    <property type="entry name" value="Glyoxalase/Bleomycin resistance protein/Dihydroxybiphenyl dioxygenase"/>
    <property type="match status" value="2"/>
</dbReference>
<dbReference type="PANTHER" id="PTHR33993">
    <property type="entry name" value="GLYOXALASE-RELATED"/>
    <property type="match status" value="1"/>
</dbReference>
<dbReference type="CDD" id="cd07247">
    <property type="entry name" value="SgaA_N_like"/>
    <property type="match status" value="2"/>
</dbReference>
<dbReference type="EMBL" id="BAABLV010000051">
    <property type="protein sequence ID" value="GAA4908886.1"/>
    <property type="molecule type" value="Genomic_DNA"/>
</dbReference>
<evidence type="ECO:0000313" key="2">
    <source>
        <dbReference type="EMBL" id="GAA4908886.1"/>
    </source>
</evidence>
<dbReference type="InterPro" id="IPR037523">
    <property type="entry name" value="VOC_core"/>
</dbReference>